<evidence type="ECO:0000313" key="2">
    <source>
        <dbReference type="EMBL" id="TWW63160.1"/>
    </source>
</evidence>
<evidence type="ECO:0000256" key="1">
    <source>
        <dbReference type="SAM" id="MobiDB-lite"/>
    </source>
</evidence>
<feature type="region of interest" description="Disordered" evidence="1">
    <location>
        <begin position="32"/>
        <end position="64"/>
    </location>
</feature>
<dbReference type="Proteomes" id="UP000324091">
    <property type="component" value="Chromosome 3"/>
</dbReference>
<accession>A0A5C6NBB1</accession>
<protein>
    <submittedName>
        <fullName evidence="2">Uncharacterized protein</fullName>
    </submittedName>
</protein>
<gene>
    <name evidence="2" type="ORF">D4764_03G0001680</name>
</gene>
<feature type="compositionally biased region" description="Low complexity" evidence="1">
    <location>
        <begin position="32"/>
        <end position="46"/>
    </location>
</feature>
<organism evidence="2 3">
    <name type="scientific">Takifugu flavidus</name>
    <name type="common">sansaifugu</name>
    <dbReference type="NCBI Taxonomy" id="433684"/>
    <lineage>
        <taxon>Eukaryota</taxon>
        <taxon>Metazoa</taxon>
        <taxon>Chordata</taxon>
        <taxon>Craniata</taxon>
        <taxon>Vertebrata</taxon>
        <taxon>Euteleostomi</taxon>
        <taxon>Actinopterygii</taxon>
        <taxon>Neopterygii</taxon>
        <taxon>Teleostei</taxon>
        <taxon>Neoteleostei</taxon>
        <taxon>Acanthomorphata</taxon>
        <taxon>Eupercaria</taxon>
        <taxon>Tetraodontiformes</taxon>
        <taxon>Tetradontoidea</taxon>
        <taxon>Tetraodontidae</taxon>
        <taxon>Takifugu</taxon>
    </lineage>
</organism>
<sequence>METDRTYLRHQEGSVGLSRSLLQATAPPCAHGAVSQAGSTSTSSAAPLYNPHHPSSAPVAETSPRTDTPAHSCCVFVCGAQGNVPGINQDLGITGKRTGTLSRGIQTDVRIMKAHRSAFPVLTCIGALCFTHAHSVRHSWPLRRVHIRRVKP</sequence>
<reference evidence="2 3" key="1">
    <citation type="submission" date="2019-04" db="EMBL/GenBank/DDBJ databases">
        <title>Chromosome genome assembly for Takifugu flavidus.</title>
        <authorList>
            <person name="Xiao S."/>
        </authorList>
    </citation>
    <scope>NUCLEOTIDE SEQUENCE [LARGE SCALE GENOMIC DNA]</scope>
    <source>
        <strain evidence="2">HTHZ2018</strain>
        <tissue evidence="2">Muscle</tissue>
    </source>
</reference>
<evidence type="ECO:0000313" key="3">
    <source>
        <dbReference type="Proteomes" id="UP000324091"/>
    </source>
</evidence>
<keyword evidence="3" id="KW-1185">Reference proteome</keyword>
<proteinExistence type="predicted"/>
<name>A0A5C6NBB1_9TELE</name>
<dbReference type="AlphaFoldDB" id="A0A5C6NBB1"/>
<dbReference type="EMBL" id="RHFK02000016">
    <property type="protein sequence ID" value="TWW63160.1"/>
    <property type="molecule type" value="Genomic_DNA"/>
</dbReference>
<comment type="caution">
    <text evidence="2">The sequence shown here is derived from an EMBL/GenBank/DDBJ whole genome shotgun (WGS) entry which is preliminary data.</text>
</comment>